<gene>
    <name evidence="1" type="ORF">DFR71_0118</name>
</gene>
<protein>
    <submittedName>
        <fullName evidence="1">Uncharacterized protein</fullName>
    </submittedName>
</protein>
<organism evidence="1 2">
    <name type="scientific">Nocardia alba</name>
    <dbReference type="NCBI Taxonomy" id="225051"/>
    <lineage>
        <taxon>Bacteria</taxon>
        <taxon>Bacillati</taxon>
        <taxon>Actinomycetota</taxon>
        <taxon>Actinomycetes</taxon>
        <taxon>Mycobacteriales</taxon>
        <taxon>Nocardiaceae</taxon>
        <taxon>Nocardia</taxon>
    </lineage>
</organism>
<accession>A0A4R1FUZ0</accession>
<name>A0A4R1FUZ0_9NOCA</name>
<proteinExistence type="predicted"/>
<reference evidence="1 2" key="1">
    <citation type="submission" date="2019-03" db="EMBL/GenBank/DDBJ databases">
        <title>Genomic Encyclopedia of Type Strains, Phase IV (KMG-IV): sequencing the most valuable type-strain genomes for metagenomic binning, comparative biology and taxonomic classification.</title>
        <authorList>
            <person name="Goeker M."/>
        </authorList>
    </citation>
    <scope>NUCLEOTIDE SEQUENCE [LARGE SCALE GENOMIC DNA]</scope>
    <source>
        <strain evidence="1 2">DSM 44684</strain>
    </source>
</reference>
<dbReference type="Proteomes" id="UP000294856">
    <property type="component" value="Unassembled WGS sequence"/>
</dbReference>
<sequence>MMAHSQGRNYAVNELGSRATYYLPRPPVADSPRSVPQPRVVYEVVMLGADNKPAELRYVTDPTRS</sequence>
<dbReference type="EMBL" id="SMFR01000001">
    <property type="protein sequence ID" value="TCJ99146.1"/>
    <property type="molecule type" value="Genomic_DNA"/>
</dbReference>
<keyword evidence="2" id="KW-1185">Reference proteome</keyword>
<evidence type="ECO:0000313" key="2">
    <source>
        <dbReference type="Proteomes" id="UP000294856"/>
    </source>
</evidence>
<comment type="caution">
    <text evidence="1">The sequence shown here is derived from an EMBL/GenBank/DDBJ whole genome shotgun (WGS) entry which is preliminary data.</text>
</comment>
<dbReference type="AlphaFoldDB" id="A0A4R1FUZ0"/>
<evidence type="ECO:0000313" key="1">
    <source>
        <dbReference type="EMBL" id="TCJ99146.1"/>
    </source>
</evidence>